<evidence type="ECO:0000256" key="2">
    <source>
        <dbReference type="ARBA" id="ARBA00012415"/>
    </source>
</evidence>
<protein>
    <recommendedName>
        <fullName evidence="3">UTP--glucose-1-phosphate uridylyltransferase</fullName>
        <ecNumber evidence="2">2.7.7.9</ecNumber>
    </recommendedName>
    <alternativeName>
        <fullName evidence="7">Alpha-D-glucosyl-1-phosphate uridylyltransferase</fullName>
    </alternativeName>
    <alternativeName>
        <fullName evidence="8">UDP-glucose pyrophosphorylase</fullName>
    </alternativeName>
    <alternativeName>
        <fullName evidence="9">Uridine diphosphoglucose pyrophosphorylase</fullName>
    </alternativeName>
</protein>
<evidence type="ECO:0000313" key="13">
    <source>
        <dbReference type="EMBL" id="SDG52310.1"/>
    </source>
</evidence>
<organism evidence="13 14">
    <name type="scientific">Prevotella communis</name>
    <dbReference type="NCBI Taxonomy" id="2913614"/>
    <lineage>
        <taxon>Bacteria</taxon>
        <taxon>Pseudomonadati</taxon>
        <taxon>Bacteroidota</taxon>
        <taxon>Bacteroidia</taxon>
        <taxon>Bacteroidales</taxon>
        <taxon>Prevotellaceae</taxon>
        <taxon>Prevotella</taxon>
    </lineage>
</organism>
<comment type="catalytic activity">
    <reaction evidence="10">
        <text>alpha-D-glucose 1-phosphate + UTP + H(+) = UDP-alpha-D-glucose + diphosphate</text>
        <dbReference type="Rhea" id="RHEA:19889"/>
        <dbReference type="ChEBI" id="CHEBI:15378"/>
        <dbReference type="ChEBI" id="CHEBI:33019"/>
        <dbReference type="ChEBI" id="CHEBI:46398"/>
        <dbReference type="ChEBI" id="CHEBI:58601"/>
        <dbReference type="ChEBI" id="CHEBI:58885"/>
        <dbReference type="EC" id="2.7.7.9"/>
    </reaction>
</comment>
<feature type="domain" description="Nucleotidyl transferase" evidence="12">
    <location>
        <begin position="353"/>
        <end position="613"/>
    </location>
</feature>
<dbReference type="GO" id="GO:0006011">
    <property type="term" value="P:UDP-alpha-D-glucose metabolic process"/>
    <property type="evidence" value="ECO:0007669"/>
    <property type="project" value="InterPro"/>
</dbReference>
<keyword evidence="6" id="KW-0418">Kinase</keyword>
<sequence>MIKLFVPGRLCLFGEHTDWAGHYRTMNADIEPGAAIVTGIEQGIYAEVEKSSMFEVKCSFLNESGENADFSCRMDEQELKRVARSKNFFCYCAGVASYMLEWYKVGGVSINITDMTLPMKSGLSSSAAICVLVARAFNLLYNLNLNTMGEMNIAYVGELRTSSRCGRLDQACAFGVKPSLMKFDGDEIEVQTLNVKKPLYWVFADLCGKKNTIKILADLNKAYPFASNEREQKLHDALGRHNQDIINRAIKFMAEGEIERLGMLMTETEKVFDEQVAPLCPEELRAPKLKAVLADEHIKALTYGGKGVGSHGDGSVQFLAKDADCQQQLVDYLKAEGMPAYSLTINPVHTVRKAIIPVAGFGTRLYPATRCQKKDFFPIPCPDGMVRPVILILLEELVQSGIEEICLVLGSEEERQLYTDFFERPLTQEHLSKLNAECQEYENRILDIGKRLRYVYQTEKRGFGHAVYQAAHFAGNEPVLLMLGDTLSRSTSNKPCALQLIEAYERYNRLILGLYPVPVSTVSHFGIMSGVWEDKDERIMHVHAFVEKPKASYAEEFLGVKNKQGDKEYCSVFGQYILTPEVFAQLEADIAAADAEGDMTKEIGLTEALEAVRKRSGMIGFRLKGLRYDMGNQGALINTITEFSQKTIEDNGKKA</sequence>
<dbReference type="SUPFAM" id="SSF54211">
    <property type="entry name" value="Ribosomal protein S5 domain 2-like"/>
    <property type="match status" value="1"/>
</dbReference>
<dbReference type="InterPro" id="IPR005835">
    <property type="entry name" value="NTP_transferase_dom"/>
</dbReference>
<dbReference type="Pfam" id="PF00288">
    <property type="entry name" value="GHMP_kinases_N"/>
    <property type="match status" value="1"/>
</dbReference>
<dbReference type="EC" id="2.7.7.9" evidence="2"/>
<dbReference type="Proteomes" id="UP000198779">
    <property type="component" value="Unassembled WGS sequence"/>
</dbReference>
<evidence type="ECO:0000256" key="5">
    <source>
        <dbReference type="ARBA" id="ARBA00022695"/>
    </source>
</evidence>
<evidence type="ECO:0000256" key="7">
    <source>
        <dbReference type="ARBA" id="ARBA00031455"/>
    </source>
</evidence>
<evidence type="ECO:0000256" key="8">
    <source>
        <dbReference type="ARBA" id="ARBA00031959"/>
    </source>
</evidence>
<name>A0A1G7V020_9BACT</name>
<dbReference type="STRING" id="645274.SAMN04487901_10512"/>
<dbReference type="Gene3D" id="3.30.230.10">
    <property type="match status" value="1"/>
</dbReference>
<dbReference type="EMBL" id="FNCQ01000005">
    <property type="protein sequence ID" value="SDG52310.1"/>
    <property type="molecule type" value="Genomic_DNA"/>
</dbReference>
<dbReference type="InterPro" id="IPR006204">
    <property type="entry name" value="GHMP_kinase_N_dom"/>
</dbReference>
<comment type="similarity">
    <text evidence="1">Belongs to the UDPGP type 2 family.</text>
</comment>
<dbReference type="InterPro" id="IPR029044">
    <property type="entry name" value="Nucleotide-diphossugar_trans"/>
</dbReference>
<dbReference type="PANTHER" id="PTHR43197:SF1">
    <property type="entry name" value="UTP--GLUCOSE-1-PHOSPHATE URIDYLYLTRANSFERASE"/>
    <property type="match status" value="1"/>
</dbReference>
<evidence type="ECO:0000256" key="10">
    <source>
        <dbReference type="ARBA" id="ARBA00048128"/>
    </source>
</evidence>
<feature type="domain" description="GHMP kinase N-terminal" evidence="11">
    <location>
        <begin position="93"/>
        <end position="174"/>
    </location>
</feature>
<dbReference type="PRINTS" id="PR00959">
    <property type="entry name" value="MEVGALKINASE"/>
</dbReference>
<keyword evidence="14" id="KW-1185">Reference proteome</keyword>
<dbReference type="GO" id="GO:0003983">
    <property type="term" value="F:UTP:glucose-1-phosphate uridylyltransferase activity"/>
    <property type="evidence" value="ECO:0007669"/>
    <property type="project" value="UniProtKB-EC"/>
</dbReference>
<dbReference type="RefSeq" id="WP_091815949.1">
    <property type="nucleotide sequence ID" value="NZ_CP091790.1"/>
</dbReference>
<dbReference type="InterPro" id="IPR014721">
    <property type="entry name" value="Ribsml_uS5_D2-typ_fold_subgr"/>
</dbReference>
<evidence type="ECO:0000313" key="14">
    <source>
        <dbReference type="Proteomes" id="UP000198779"/>
    </source>
</evidence>
<dbReference type="Pfam" id="PF00483">
    <property type="entry name" value="NTP_transferase"/>
    <property type="match status" value="1"/>
</dbReference>
<dbReference type="SUPFAM" id="SSF53448">
    <property type="entry name" value="Nucleotide-diphospho-sugar transferases"/>
    <property type="match status" value="1"/>
</dbReference>
<reference evidence="14" key="1">
    <citation type="submission" date="2016-10" db="EMBL/GenBank/DDBJ databases">
        <authorList>
            <person name="Varghese N."/>
            <person name="Submissions S."/>
        </authorList>
    </citation>
    <scope>NUCLEOTIDE SEQUENCE [LARGE SCALE GENOMIC DNA]</scope>
    <source>
        <strain evidence="14">BP1-148</strain>
    </source>
</reference>
<dbReference type="InterPro" id="IPR005771">
    <property type="entry name" value="GalU_uridylyltTrfase_bac/arc"/>
</dbReference>
<evidence type="ECO:0000259" key="12">
    <source>
        <dbReference type="Pfam" id="PF00483"/>
    </source>
</evidence>
<dbReference type="PANTHER" id="PTHR43197">
    <property type="entry name" value="UTP--GLUCOSE-1-PHOSPHATE URIDYLYLTRANSFERASE"/>
    <property type="match status" value="1"/>
</dbReference>
<dbReference type="Gene3D" id="3.90.550.10">
    <property type="entry name" value="Spore Coat Polysaccharide Biosynthesis Protein SpsA, Chain A"/>
    <property type="match status" value="1"/>
</dbReference>
<keyword evidence="4 13" id="KW-0808">Transferase</keyword>
<dbReference type="AlphaFoldDB" id="A0A1G7V020"/>
<evidence type="ECO:0000256" key="1">
    <source>
        <dbReference type="ARBA" id="ARBA00006890"/>
    </source>
</evidence>
<evidence type="ECO:0000256" key="9">
    <source>
        <dbReference type="ARBA" id="ARBA00032341"/>
    </source>
</evidence>
<proteinExistence type="inferred from homology"/>
<dbReference type="GO" id="GO:0016301">
    <property type="term" value="F:kinase activity"/>
    <property type="evidence" value="ECO:0007669"/>
    <property type="project" value="UniProtKB-KW"/>
</dbReference>
<dbReference type="InterPro" id="IPR020568">
    <property type="entry name" value="Ribosomal_Su5_D2-typ_SF"/>
</dbReference>
<evidence type="ECO:0000256" key="6">
    <source>
        <dbReference type="ARBA" id="ARBA00022777"/>
    </source>
</evidence>
<gene>
    <name evidence="13" type="ORF">SAMN04487901_10512</name>
</gene>
<evidence type="ECO:0000259" key="11">
    <source>
        <dbReference type="Pfam" id="PF00288"/>
    </source>
</evidence>
<dbReference type="GO" id="GO:0005524">
    <property type="term" value="F:ATP binding"/>
    <property type="evidence" value="ECO:0007669"/>
    <property type="project" value="InterPro"/>
</dbReference>
<evidence type="ECO:0000256" key="3">
    <source>
        <dbReference type="ARBA" id="ARBA00019048"/>
    </source>
</evidence>
<evidence type="ECO:0000256" key="4">
    <source>
        <dbReference type="ARBA" id="ARBA00022679"/>
    </source>
</evidence>
<keyword evidence="5 13" id="KW-0548">Nucleotidyltransferase</keyword>
<accession>A0A1G7V020</accession>